<organism evidence="4 5">
    <name type="scientific">Microlunatus ginsengisoli</name>
    <dbReference type="NCBI Taxonomy" id="363863"/>
    <lineage>
        <taxon>Bacteria</taxon>
        <taxon>Bacillati</taxon>
        <taxon>Actinomycetota</taxon>
        <taxon>Actinomycetes</taxon>
        <taxon>Propionibacteriales</taxon>
        <taxon>Propionibacteriaceae</taxon>
        <taxon>Microlunatus</taxon>
    </lineage>
</organism>
<name>A0ABP6ZB63_9ACTN</name>
<evidence type="ECO:0000259" key="3">
    <source>
        <dbReference type="PROSITE" id="PS51186"/>
    </source>
</evidence>
<proteinExistence type="predicted"/>
<dbReference type="InterPro" id="IPR016181">
    <property type="entry name" value="Acyl_CoA_acyltransferase"/>
</dbReference>
<dbReference type="Gene3D" id="3.40.630.30">
    <property type="match status" value="1"/>
</dbReference>
<gene>
    <name evidence="4" type="ORF">GCM10022236_01970</name>
</gene>
<dbReference type="PROSITE" id="PS51186">
    <property type="entry name" value="GNAT"/>
    <property type="match status" value="1"/>
</dbReference>
<dbReference type="InterPro" id="IPR050832">
    <property type="entry name" value="Bact_Acetyltransf"/>
</dbReference>
<evidence type="ECO:0000313" key="5">
    <source>
        <dbReference type="Proteomes" id="UP001501490"/>
    </source>
</evidence>
<comment type="caution">
    <text evidence="4">The sequence shown here is derived from an EMBL/GenBank/DDBJ whole genome shotgun (WGS) entry which is preliminary data.</text>
</comment>
<evidence type="ECO:0000313" key="4">
    <source>
        <dbReference type="EMBL" id="GAA3603851.1"/>
    </source>
</evidence>
<dbReference type="Proteomes" id="UP001501490">
    <property type="component" value="Unassembled WGS sequence"/>
</dbReference>
<dbReference type="CDD" id="cd04301">
    <property type="entry name" value="NAT_SF"/>
    <property type="match status" value="1"/>
</dbReference>
<evidence type="ECO:0000256" key="2">
    <source>
        <dbReference type="ARBA" id="ARBA00023315"/>
    </source>
</evidence>
<feature type="domain" description="N-acetyltransferase" evidence="3">
    <location>
        <begin position="17"/>
        <end position="187"/>
    </location>
</feature>
<sequence>MAARTVPPDTGPVDTTVEIRPATLADAAGLASVRTRSWREAYDGLLDPDFLAGWTDDPANWVAWLTRPDPRSARLVAVADTSVVGFVAVGPELPGPDWHGSGPQPGRGHLYALYLLAAWWDRGIGHRLHAAGMGALADAGFTEAVLWVLETNERAISFYRREGWRFDGVSQVDQRGSVSLPEKRMARVV</sequence>
<dbReference type="PANTHER" id="PTHR43877:SF1">
    <property type="entry name" value="ACETYLTRANSFERASE"/>
    <property type="match status" value="1"/>
</dbReference>
<accession>A0ABP6ZB63</accession>
<evidence type="ECO:0000256" key="1">
    <source>
        <dbReference type="ARBA" id="ARBA00022679"/>
    </source>
</evidence>
<dbReference type="PANTHER" id="PTHR43877">
    <property type="entry name" value="AMINOALKYLPHOSPHONATE N-ACETYLTRANSFERASE-RELATED-RELATED"/>
    <property type="match status" value="1"/>
</dbReference>
<keyword evidence="5" id="KW-1185">Reference proteome</keyword>
<protein>
    <submittedName>
        <fullName evidence="4">GNAT family N-acetyltransferase</fullName>
    </submittedName>
</protein>
<reference evidence="5" key="1">
    <citation type="journal article" date="2019" name="Int. J. Syst. Evol. Microbiol.">
        <title>The Global Catalogue of Microorganisms (GCM) 10K type strain sequencing project: providing services to taxonomists for standard genome sequencing and annotation.</title>
        <authorList>
            <consortium name="The Broad Institute Genomics Platform"/>
            <consortium name="The Broad Institute Genome Sequencing Center for Infectious Disease"/>
            <person name="Wu L."/>
            <person name="Ma J."/>
        </authorList>
    </citation>
    <scope>NUCLEOTIDE SEQUENCE [LARGE SCALE GENOMIC DNA]</scope>
    <source>
        <strain evidence="5">JCM 16929</strain>
    </source>
</reference>
<dbReference type="SUPFAM" id="SSF55729">
    <property type="entry name" value="Acyl-CoA N-acyltransferases (Nat)"/>
    <property type="match status" value="1"/>
</dbReference>
<keyword evidence="1" id="KW-0808">Transferase</keyword>
<keyword evidence="2" id="KW-0012">Acyltransferase</keyword>
<dbReference type="EMBL" id="BAABAB010000002">
    <property type="protein sequence ID" value="GAA3603851.1"/>
    <property type="molecule type" value="Genomic_DNA"/>
</dbReference>
<dbReference type="Pfam" id="PF00583">
    <property type="entry name" value="Acetyltransf_1"/>
    <property type="match status" value="1"/>
</dbReference>
<dbReference type="InterPro" id="IPR000182">
    <property type="entry name" value="GNAT_dom"/>
</dbReference>